<organism evidence="3 4">
    <name type="scientific">Phialophora macrospora</name>
    <dbReference type="NCBI Taxonomy" id="1851006"/>
    <lineage>
        <taxon>Eukaryota</taxon>
        <taxon>Fungi</taxon>
        <taxon>Dikarya</taxon>
        <taxon>Ascomycota</taxon>
        <taxon>Pezizomycotina</taxon>
        <taxon>Eurotiomycetes</taxon>
        <taxon>Chaetothyriomycetidae</taxon>
        <taxon>Chaetothyriales</taxon>
        <taxon>Herpotrichiellaceae</taxon>
        <taxon>Phialophora</taxon>
    </lineage>
</organism>
<dbReference type="InterPro" id="IPR058645">
    <property type="entry name" value="NTF2-like_dom_7"/>
</dbReference>
<evidence type="ECO:0000256" key="1">
    <source>
        <dbReference type="SAM" id="SignalP"/>
    </source>
</evidence>
<feature type="chain" id="PRO_5002240989" description="NTF2-like domain-containing protein" evidence="1">
    <location>
        <begin position="20"/>
        <end position="403"/>
    </location>
</feature>
<proteinExistence type="predicted"/>
<sequence length="403" mass="41513">MQYLSVVLPLAAMVSGAFANPAWGGKGDSCQNNACLAAVTGKAALGDGSIRASHCSSYLATTVTPIVTETVTITGHGKDTWKRATVALCPNEVPNYASACDDAAYTSACSCFGYTEVKTTTIAPTTTTKTIWVKPTGGAGSCTTSTVSITATATVVSGSTCPAPSTTTSTKVIVTGTTVTKTGGVSTVTVASGTTCPAVTATTVTVATATTVTVATASTVTVTKDVPSATSSVPASSCKVDDALATTLVNNFVDLLQFTSYTGPQGPPGRGYHQDVSDATLAVDFIDISDSINFMAGFPLGAITFNSKAAFDYGQGVLQPEVTVKVLNIWHDCSTITFRWRIVSLPFPVNGINHMEINDDGLVQKNYAEFDNGAWLQSFGRNCTTNAPPTVAASPALKARELN</sequence>
<dbReference type="STRING" id="5601.A0A0D2E7T9"/>
<evidence type="ECO:0000313" key="3">
    <source>
        <dbReference type="EMBL" id="KIW70382.1"/>
    </source>
</evidence>
<feature type="domain" description="NTF2-like" evidence="2">
    <location>
        <begin position="240"/>
        <end position="381"/>
    </location>
</feature>
<protein>
    <recommendedName>
        <fullName evidence="2">NTF2-like domain-containing protein</fullName>
    </recommendedName>
</protein>
<dbReference type="HOGENOM" id="CLU_662211_0_0_1"/>
<dbReference type="AlphaFoldDB" id="A0A0D2E7T9"/>
<evidence type="ECO:0000313" key="4">
    <source>
        <dbReference type="Proteomes" id="UP000054266"/>
    </source>
</evidence>
<gene>
    <name evidence="3" type="ORF">PV04_02655</name>
</gene>
<keyword evidence="1" id="KW-0732">Signal</keyword>
<evidence type="ECO:0000259" key="2">
    <source>
        <dbReference type="Pfam" id="PF26534"/>
    </source>
</evidence>
<dbReference type="Proteomes" id="UP000054266">
    <property type="component" value="Unassembled WGS sequence"/>
</dbReference>
<dbReference type="Pfam" id="PF26534">
    <property type="entry name" value="NTF2_7"/>
    <property type="match status" value="1"/>
</dbReference>
<accession>A0A0D2E7T9</accession>
<keyword evidence="4" id="KW-1185">Reference proteome</keyword>
<feature type="signal peptide" evidence="1">
    <location>
        <begin position="1"/>
        <end position="19"/>
    </location>
</feature>
<name>A0A0D2E7T9_9EURO</name>
<reference evidence="3 4" key="1">
    <citation type="submission" date="2015-01" db="EMBL/GenBank/DDBJ databases">
        <title>The Genome Sequence of Capronia semiimmersa CBS27337.</title>
        <authorList>
            <consortium name="The Broad Institute Genomics Platform"/>
            <person name="Cuomo C."/>
            <person name="de Hoog S."/>
            <person name="Gorbushina A."/>
            <person name="Stielow B."/>
            <person name="Teixiera M."/>
            <person name="Abouelleil A."/>
            <person name="Chapman S.B."/>
            <person name="Priest M."/>
            <person name="Young S.K."/>
            <person name="Wortman J."/>
            <person name="Nusbaum C."/>
            <person name="Birren B."/>
        </authorList>
    </citation>
    <scope>NUCLEOTIDE SEQUENCE [LARGE SCALE GENOMIC DNA]</scope>
    <source>
        <strain evidence="3 4">CBS 27337</strain>
    </source>
</reference>
<dbReference type="EMBL" id="KN846957">
    <property type="protein sequence ID" value="KIW70382.1"/>
    <property type="molecule type" value="Genomic_DNA"/>
</dbReference>